<evidence type="ECO:0000256" key="1">
    <source>
        <dbReference type="SAM" id="Phobius"/>
    </source>
</evidence>
<proteinExistence type="predicted"/>
<organism evidence="2 3">
    <name type="scientific">Candidatus Yonathbacteria bacterium RIFCSPHIGHO2_02_FULL_44_14</name>
    <dbReference type="NCBI Taxonomy" id="1802724"/>
    <lineage>
        <taxon>Bacteria</taxon>
        <taxon>Candidatus Yonathiibacteriota</taxon>
    </lineage>
</organism>
<keyword evidence="1" id="KW-0472">Membrane</keyword>
<sequence>MRQRIIQGGYIGVLAVIIGTSVMLFLFVKVYLTPSTAVSELQPTNADGVIPATEYERKRATIDKVNTIADQQKERAEETNSMMDGI</sequence>
<keyword evidence="1" id="KW-0812">Transmembrane</keyword>
<feature type="transmembrane region" description="Helical" evidence="1">
    <location>
        <begin position="12"/>
        <end position="32"/>
    </location>
</feature>
<name>A0A1G2S734_9BACT</name>
<comment type="caution">
    <text evidence="2">The sequence shown here is derived from an EMBL/GenBank/DDBJ whole genome shotgun (WGS) entry which is preliminary data.</text>
</comment>
<evidence type="ECO:0000313" key="3">
    <source>
        <dbReference type="Proteomes" id="UP000179118"/>
    </source>
</evidence>
<accession>A0A1G2S734</accession>
<dbReference type="AlphaFoldDB" id="A0A1G2S734"/>
<reference evidence="2 3" key="1">
    <citation type="journal article" date="2016" name="Nat. Commun.">
        <title>Thousands of microbial genomes shed light on interconnected biogeochemical processes in an aquifer system.</title>
        <authorList>
            <person name="Anantharaman K."/>
            <person name="Brown C.T."/>
            <person name="Hug L.A."/>
            <person name="Sharon I."/>
            <person name="Castelle C.J."/>
            <person name="Probst A.J."/>
            <person name="Thomas B.C."/>
            <person name="Singh A."/>
            <person name="Wilkins M.J."/>
            <person name="Karaoz U."/>
            <person name="Brodie E.L."/>
            <person name="Williams K.H."/>
            <person name="Hubbard S.S."/>
            <person name="Banfield J.F."/>
        </authorList>
    </citation>
    <scope>NUCLEOTIDE SEQUENCE [LARGE SCALE GENOMIC DNA]</scope>
</reference>
<keyword evidence="1" id="KW-1133">Transmembrane helix</keyword>
<dbReference type="Proteomes" id="UP000179118">
    <property type="component" value="Unassembled WGS sequence"/>
</dbReference>
<evidence type="ECO:0000313" key="2">
    <source>
        <dbReference type="EMBL" id="OHA80934.1"/>
    </source>
</evidence>
<dbReference type="EMBL" id="MHUT01000012">
    <property type="protein sequence ID" value="OHA80934.1"/>
    <property type="molecule type" value="Genomic_DNA"/>
</dbReference>
<gene>
    <name evidence="2" type="ORF">A3D51_02830</name>
</gene>
<protein>
    <submittedName>
        <fullName evidence="2">Uncharacterized protein</fullName>
    </submittedName>
</protein>